<dbReference type="InterPro" id="IPR010982">
    <property type="entry name" value="Lambda_DNA-bd_dom_sf"/>
</dbReference>
<protein>
    <submittedName>
        <fullName evidence="3">Helix-turn-helix transcriptional regulator</fullName>
    </submittedName>
</protein>
<name>A0ABS2AET4_9ACTN</name>
<keyword evidence="1" id="KW-0238">DNA-binding</keyword>
<dbReference type="PANTHER" id="PTHR46797:SF1">
    <property type="entry name" value="METHYLPHOSPHONATE SYNTHASE"/>
    <property type="match status" value="1"/>
</dbReference>
<reference evidence="3 4" key="1">
    <citation type="submission" date="2021-01" db="EMBL/GenBank/DDBJ databases">
        <title>Actinoplanes sp. nov. LDG1-06 isolated from lichen.</title>
        <authorList>
            <person name="Saeng-In P."/>
            <person name="Phongsopitanun W."/>
            <person name="Kanchanasin P."/>
            <person name="Yuki M."/>
            <person name="Kudo T."/>
            <person name="Ohkuma M."/>
            <person name="Tanasupawat S."/>
        </authorList>
    </citation>
    <scope>NUCLEOTIDE SEQUENCE [LARGE SCALE GENOMIC DNA]</scope>
    <source>
        <strain evidence="3 4">LDG1-06</strain>
    </source>
</reference>
<keyword evidence="4" id="KW-1185">Reference proteome</keyword>
<gene>
    <name evidence="3" type="ORF">JIG36_22545</name>
</gene>
<sequence>MMLRELIGRVLRQTRQAQRRTLREVADAVGMSIGHLSEVERGRKEPSSELLAAICRALGLTMADLLIAVLRDLAPQQPRLARFDLARLESAHADLARLKSTRGDLARFESAPQPRATRRMDFDLAA</sequence>
<comment type="caution">
    <text evidence="3">The sequence shown here is derived from an EMBL/GenBank/DDBJ whole genome shotgun (WGS) entry which is preliminary data.</text>
</comment>
<organism evidence="3 4">
    <name type="scientific">Paractinoplanes ovalisporus</name>
    <dbReference type="NCBI Taxonomy" id="2810368"/>
    <lineage>
        <taxon>Bacteria</taxon>
        <taxon>Bacillati</taxon>
        <taxon>Actinomycetota</taxon>
        <taxon>Actinomycetes</taxon>
        <taxon>Micromonosporales</taxon>
        <taxon>Micromonosporaceae</taxon>
        <taxon>Paractinoplanes</taxon>
    </lineage>
</organism>
<feature type="domain" description="HTH cro/C1-type" evidence="2">
    <location>
        <begin position="11"/>
        <end position="65"/>
    </location>
</feature>
<evidence type="ECO:0000313" key="4">
    <source>
        <dbReference type="Proteomes" id="UP000632138"/>
    </source>
</evidence>
<dbReference type="InterPro" id="IPR050807">
    <property type="entry name" value="TransReg_Diox_bact_type"/>
</dbReference>
<evidence type="ECO:0000256" key="1">
    <source>
        <dbReference type="ARBA" id="ARBA00023125"/>
    </source>
</evidence>
<dbReference type="CDD" id="cd00093">
    <property type="entry name" value="HTH_XRE"/>
    <property type="match status" value="1"/>
</dbReference>
<dbReference type="EMBL" id="JAENHP010000007">
    <property type="protein sequence ID" value="MBM2618344.1"/>
    <property type="molecule type" value="Genomic_DNA"/>
</dbReference>
<dbReference type="Pfam" id="PF13560">
    <property type="entry name" value="HTH_31"/>
    <property type="match status" value="1"/>
</dbReference>
<dbReference type="PANTHER" id="PTHR46797">
    <property type="entry name" value="HTH-TYPE TRANSCRIPTIONAL REGULATOR"/>
    <property type="match status" value="1"/>
</dbReference>
<dbReference type="InterPro" id="IPR001387">
    <property type="entry name" value="Cro/C1-type_HTH"/>
</dbReference>
<dbReference type="Gene3D" id="1.10.260.40">
    <property type="entry name" value="lambda repressor-like DNA-binding domains"/>
    <property type="match status" value="1"/>
</dbReference>
<evidence type="ECO:0000313" key="3">
    <source>
        <dbReference type="EMBL" id="MBM2618344.1"/>
    </source>
</evidence>
<evidence type="ECO:0000259" key="2">
    <source>
        <dbReference type="PROSITE" id="PS50943"/>
    </source>
</evidence>
<dbReference type="SUPFAM" id="SSF47413">
    <property type="entry name" value="lambda repressor-like DNA-binding domains"/>
    <property type="match status" value="1"/>
</dbReference>
<accession>A0ABS2AET4</accession>
<dbReference type="PROSITE" id="PS50943">
    <property type="entry name" value="HTH_CROC1"/>
    <property type="match status" value="1"/>
</dbReference>
<proteinExistence type="predicted"/>
<dbReference type="SMART" id="SM00530">
    <property type="entry name" value="HTH_XRE"/>
    <property type="match status" value="1"/>
</dbReference>
<dbReference type="Proteomes" id="UP000632138">
    <property type="component" value="Unassembled WGS sequence"/>
</dbReference>